<keyword evidence="3" id="KW-1185">Reference proteome</keyword>
<feature type="region of interest" description="Disordered" evidence="1">
    <location>
        <begin position="658"/>
        <end position="683"/>
    </location>
</feature>
<feature type="region of interest" description="Disordered" evidence="1">
    <location>
        <begin position="563"/>
        <end position="590"/>
    </location>
</feature>
<feature type="compositionally biased region" description="Basic and acidic residues" evidence="1">
    <location>
        <begin position="664"/>
        <end position="681"/>
    </location>
</feature>
<dbReference type="EnsemblMetazoa" id="AMEM003219-RA">
    <property type="protein sequence ID" value="AMEM003219-PA"/>
    <property type="gene ID" value="AMEM003219"/>
</dbReference>
<name>A0A182UT80_ANOME</name>
<proteinExistence type="predicted"/>
<dbReference type="AlphaFoldDB" id="A0A182UT80"/>
<sequence>MVAASDARSAIRCSASRRSALAEAVSDSAVSMRFSSSLRFSNPSWSRFANVDSSSRSSRTVFCPFLSASCACASRFRAWLSSPCSFSSESLCRASWISMRARVACSNSSRDSSSLVRSSSRLNAILLDGSPIVSTLSSRVASSTTCSFSDFFSPSSSDTRSSYSAISDCSLDSCFTVALYFFISSAISSSFSSIWACSSARSRCATVARSSASLRARCVSSNRSCASCSSPSSTWRAFSAATRADSASSSWLRSCRTSALLAESPFARSSWLWASRSSARYFRASRFNRCTIASSAARSARLASLRSSSCLSRSSCVRSSCSCSSWHSSDLIFLYDAPRISSISSSRCCASLRASFRLVSSDISSRSLACSSSCICPAISSSSSSCSLHRRSSSFFCRFSCAISSSVPPPNAISSSSCCSAVTFSSFSSSSSRMSDTVCSSLHFSAISTSFSRAIRSFACRSCRALSCNVWHSASNLRCRFSSRLFRLFCSSYSMRRSFISFVIFCALRFHCATTWRCSSTSSYASASFFSSCFFSPTSCSRSCSCCVCSRFLVNSSSRATRSYRSRSAPSTGPPPRGRSAPSPVLSYSPSVLQSSKSQFSSDLAHSSSISIFSDDSCRWRYFDSYSFTSFSSRNRSDVSAASRSVIRFDDECSSVSSENEERELDRETTLERRAGDDDCSRSSCSPRAIMFDTLRDRTVPPSPLTSPIVPRTPVRPRLRQSCITWSVRRRKSCILLLRYCEAERASERLLPNRGSVAPAGRSTAISCGIVAKDTASVPSAAAFGFFLMIFFITLRTFTTGRLDDDADDVDDGTVAVDDSTLVVTSPSPTSLTSIVVVDLLPVESPFADRLLEEADRSGVFSRRTASPSMRRSEGDFSFGIPSSTVLRTGEALAVLIVVELFSVRSGVTDRLGLRDSRTPIGPLFSVLAVFGTGFPFASDLPASSVMPLTVAGGSGGVPFTRSPLDFRWLDDGGGGGAFLLADAIVVPPPPIPLGRYCLHDDSFPPTGGGLLATGGGFTSGASPAVDNGDGDDFRGSN</sequence>
<organism evidence="2 3">
    <name type="scientific">Anopheles merus</name>
    <name type="common">Mosquito</name>
    <dbReference type="NCBI Taxonomy" id="30066"/>
    <lineage>
        <taxon>Eukaryota</taxon>
        <taxon>Metazoa</taxon>
        <taxon>Ecdysozoa</taxon>
        <taxon>Arthropoda</taxon>
        <taxon>Hexapoda</taxon>
        <taxon>Insecta</taxon>
        <taxon>Pterygota</taxon>
        <taxon>Neoptera</taxon>
        <taxon>Endopterygota</taxon>
        <taxon>Diptera</taxon>
        <taxon>Nematocera</taxon>
        <taxon>Culicoidea</taxon>
        <taxon>Culicidae</taxon>
        <taxon>Anophelinae</taxon>
        <taxon>Anopheles</taxon>
    </lineage>
</organism>
<evidence type="ECO:0000313" key="2">
    <source>
        <dbReference type="EnsemblMetazoa" id="AMEM003219-PA"/>
    </source>
</evidence>
<accession>A0A182UT80</accession>
<evidence type="ECO:0000313" key="3">
    <source>
        <dbReference type="Proteomes" id="UP000075903"/>
    </source>
</evidence>
<protein>
    <submittedName>
        <fullName evidence="2">Uncharacterized protein</fullName>
    </submittedName>
</protein>
<feature type="compositionally biased region" description="Low complexity" evidence="1">
    <location>
        <begin position="578"/>
        <end position="590"/>
    </location>
</feature>
<dbReference type="Proteomes" id="UP000075903">
    <property type="component" value="Unassembled WGS sequence"/>
</dbReference>
<dbReference type="VEuPathDB" id="VectorBase:AMEM003219"/>
<evidence type="ECO:0000256" key="1">
    <source>
        <dbReference type="SAM" id="MobiDB-lite"/>
    </source>
</evidence>
<reference evidence="2" key="1">
    <citation type="submission" date="2020-05" db="UniProtKB">
        <authorList>
            <consortium name="EnsemblMetazoa"/>
        </authorList>
    </citation>
    <scope>IDENTIFICATION</scope>
    <source>
        <strain evidence="2">MAF</strain>
    </source>
</reference>